<evidence type="ECO:0000313" key="2">
    <source>
        <dbReference type="EMBL" id="VDN00660.1"/>
    </source>
</evidence>
<dbReference type="WBParaSite" id="nOo.2.0.1.t13227-RA">
    <property type="protein sequence ID" value="nOo.2.0.1.t13227-RA"/>
    <property type="gene ID" value="nOo.2.0.1.g13227"/>
</dbReference>
<gene>
    <name evidence="2" type="ORF">NOO_LOCUS13227</name>
</gene>
<evidence type="ECO:0000313" key="4">
    <source>
        <dbReference type="WBParaSite" id="nOo.2.0.1.t13227-RA"/>
    </source>
</evidence>
<reference evidence="4" key="1">
    <citation type="submission" date="2016-06" db="UniProtKB">
        <authorList>
            <consortium name="WormBaseParasite"/>
        </authorList>
    </citation>
    <scope>IDENTIFICATION</scope>
</reference>
<accession>A0A182EYH0</accession>
<evidence type="ECO:0000256" key="1">
    <source>
        <dbReference type="SAM" id="MobiDB-lite"/>
    </source>
</evidence>
<dbReference type="Proteomes" id="UP000271087">
    <property type="component" value="Unassembled WGS sequence"/>
</dbReference>
<name>A0A182EYH0_ONCOC</name>
<feature type="region of interest" description="Disordered" evidence="1">
    <location>
        <begin position="50"/>
        <end position="73"/>
    </location>
</feature>
<dbReference type="AlphaFoldDB" id="A0A182EYH0"/>
<reference evidence="2 3" key="2">
    <citation type="submission" date="2018-08" db="EMBL/GenBank/DDBJ databases">
        <authorList>
            <person name="Laetsch R D."/>
            <person name="Stevens L."/>
            <person name="Kumar S."/>
            <person name="Blaxter L. M."/>
        </authorList>
    </citation>
    <scope>NUCLEOTIDE SEQUENCE [LARGE SCALE GENOMIC DNA]</scope>
</reference>
<feature type="compositionally biased region" description="Polar residues" evidence="1">
    <location>
        <begin position="50"/>
        <end position="67"/>
    </location>
</feature>
<dbReference type="STRING" id="42157.A0A182EYH0"/>
<dbReference type="OrthoDB" id="10651652at2759"/>
<keyword evidence="3" id="KW-1185">Reference proteome</keyword>
<dbReference type="EMBL" id="UYRW01014127">
    <property type="protein sequence ID" value="VDN00660.1"/>
    <property type="molecule type" value="Genomic_DNA"/>
</dbReference>
<organism evidence="4">
    <name type="scientific">Onchocerca ochengi</name>
    <name type="common">Filarial nematode worm</name>
    <dbReference type="NCBI Taxonomy" id="42157"/>
    <lineage>
        <taxon>Eukaryota</taxon>
        <taxon>Metazoa</taxon>
        <taxon>Ecdysozoa</taxon>
        <taxon>Nematoda</taxon>
        <taxon>Chromadorea</taxon>
        <taxon>Rhabditida</taxon>
        <taxon>Spirurina</taxon>
        <taxon>Spiruromorpha</taxon>
        <taxon>Filarioidea</taxon>
        <taxon>Onchocercidae</taxon>
        <taxon>Onchocerca</taxon>
    </lineage>
</organism>
<evidence type="ECO:0000313" key="3">
    <source>
        <dbReference type="Proteomes" id="UP000271087"/>
    </source>
</evidence>
<sequence>MSSSSWEIEGNRFGEIQEDLFDDDSDQLSNYEDSLYIDDLAVEEHQKLNEATITNHLPPRHSTSTEESNIDAEVEEHQKLNEAAITNHSPPRLSTITEESNIGIEGCDYFLAVTIFE</sequence>
<proteinExistence type="predicted"/>
<protein>
    <submittedName>
        <fullName evidence="2 4">Uncharacterized protein</fullName>
    </submittedName>
</protein>